<dbReference type="InterPro" id="IPR006549">
    <property type="entry name" value="HAD-SF_hydro_IIIA"/>
</dbReference>
<organism evidence="7 8">
    <name type="scientific">Gemmata palustris</name>
    <dbReference type="NCBI Taxonomy" id="2822762"/>
    <lineage>
        <taxon>Bacteria</taxon>
        <taxon>Pseudomonadati</taxon>
        <taxon>Planctomycetota</taxon>
        <taxon>Planctomycetia</taxon>
        <taxon>Gemmatales</taxon>
        <taxon>Gemmataceae</taxon>
        <taxon>Gemmata</taxon>
    </lineage>
</organism>
<evidence type="ECO:0000256" key="1">
    <source>
        <dbReference type="ARBA" id="ARBA00001946"/>
    </source>
</evidence>
<accession>A0ABS5BTK3</accession>
<keyword evidence="8" id="KW-1185">Reference proteome</keyword>
<dbReference type="InterPro" id="IPR023214">
    <property type="entry name" value="HAD_sf"/>
</dbReference>
<evidence type="ECO:0000256" key="3">
    <source>
        <dbReference type="ARBA" id="ARBA00011881"/>
    </source>
</evidence>
<evidence type="ECO:0000256" key="4">
    <source>
        <dbReference type="ARBA" id="ARBA00022723"/>
    </source>
</evidence>
<dbReference type="EMBL" id="JAGKQQ010000001">
    <property type="protein sequence ID" value="MBP3957055.1"/>
    <property type="molecule type" value="Genomic_DNA"/>
</dbReference>
<protein>
    <submittedName>
        <fullName evidence="7">HAD-IIIA family hydrolase</fullName>
    </submittedName>
</protein>
<dbReference type="SFLD" id="SFLDG01136">
    <property type="entry name" value="C1.6:_Phosphoserine_Phosphatas"/>
    <property type="match status" value="1"/>
</dbReference>
<comment type="cofactor">
    <cofactor evidence="1">
        <name>Mg(2+)</name>
        <dbReference type="ChEBI" id="CHEBI:18420"/>
    </cofactor>
</comment>
<dbReference type="NCBIfam" id="TIGR01662">
    <property type="entry name" value="HAD-SF-IIIA"/>
    <property type="match status" value="1"/>
</dbReference>
<dbReference type="PIRSF" id="PIRSF006118">
    <property type="entry name" value="KDO8-P_Ptase"/>
    <property type="match status" value="1"/>
</dbReference>
<dbReference type="Gene3D" id="3.40.50.1000">
    <property type="entry name" value="HAD superfamily/HAD-like"/>
    <property type="match status" value="1"/>
</dbReference>
<dbReference type="PANTHER" id="PTHR21485:SF3">
    <property type="entry name" value="N-ACYLNEURAMINATE CYTIDYLYLTRANSFERASE"/>
    <property type="match status" value="1"/>
</dbReference>
<gene>
    <name evidence="7" type="ORF">J8F10_17445</name>
</gene>
<evidence type="ECO:0000256" key="6">
    <source>
        <dbReference type="ARBA" id="ARBA00022842"/>
    </source>
</evidence>
<evidence type="ECO:0000313" key="7">
    <source>
        <dbReference type="EMBL" id="MBP3957055.1"/>
    </source>
</evidence>
<sequence length="176" mass="18917">MQTSDLSQRAAAIELLLLDVDGVLTDGRVVYADDGRELKFFHVRDGSGLKLWRAAGKRAAIVSGRDSRAVERRAAELGIHPVLQGRENKLRAFEDVLAQTGLNPEQVCAIGDDLPDVPVLRRCGLAAAVADACPEARAAAHYVTAVPGGHGAVRELIEWLLRAQGRWAEVTAGYAN</sequence>
<dbReference type="SFLD" id="SFLDS00003">
    <property type="entry name" value="Haloacid_Dehalogenase"/>
    <property type="match status" value="1"/>
</dbReference>
<evidence type="ECO:0000256" key="2">
    <source>
        <dbReference type="ARBA" id="ARBA00005893"/>
    </source>
</evidence>
<comment type="subunit">
    <text evidence="3">Homotetramer.</text>
</comment>
<comment type="caution">
    <text evidence="7">The sequence shown here is derived from an EMBL/GenBank/DDBJ whole genome shotgun (WGS) entry which is preliminary data.</text>
</comment>
<evidence type="ECO:0000313" key="8">
    <source>
        <dbReference type="Proteomes" id="UP000676565"/>
    </source>
</evidence>
<dbReference type="CDD" id="cd01630">
    <property type="entry name" value="HAD_KDO-like"/>
    <property type="match status" value="1"/>
</dbReference>
<name>A0ABS5BTK3_9BACT</name>
<dbReference type="PANTHER" id="PTHR21485">
    <property type="entry name" value="HAD SUPERFAMILY MEMBERS CMAS AND KDSC"/>
    <property type="match status" value="1"/>
</dbReference>
<dbReference type="RefSeq" id="WP_210662002.1">
    <property type="nucleotide sequence ID" value="NZ_JAGKQQ010000001.1"/>
</dbReference>
<dbReference type="NCBIfam" id="TIGR01670">
    <property type="entry name" value="KdsC-phosphatas"/>
    <property type="match status" value="1"/>
</dbReference>
<dbReference type="SUPFAM" id="SSF56784">
    <property type="entry name" value="HAD-like"/>
    <property type="match status" value="1"/>
</dbReference>
<comment type="similarity">
    <text evidence="2">Belongs to the KdsC family.</text>
</comment>
<dbReference type="Proteomes" id="UP000676565">
    <property type="component" value="Unassembled WGS sequence"/>
</dbReference>
<dbReference type="SFLD" id="SFLDG01138">
    <property type="entry name" value="C1.6.2:_Deoxy-d-mannose-octulo"/>
    <property type="match status" value="1"/>
</dbReference>
<keyword evidence="4" id="KW-0479">Metal-binding</keyword>
<dbReference type="Pfam" id="PF08282">
    <property type="entry name" value="Hydrolase_3"/>
    <property type="match status" value="1"/>
</dbReference>
<keyword evidence="6" id="KW-0460">Magnesium</keyword>
<evidence type="ECO:0000256" key="5">
    <source>
        <dbReference type="ARBA" id="ARBA00022801"/>
    </source>
</evidence>
<dbReference type="InterPro" id="IPR050793">
    <property type="entry name" value="CMP-NeuNAc_synthase"/>
</dbReference>
<proteinExistence type="inferred from homology"/>
<dbReference type="GO" id="GO:0016787">
    <property type="term" value="F:hydrolase activity"/>
    <property type="evidence" value="ECO:0007669"/>
    <property type="project" value="UniProtKB-KW"/>
</dbReference>
<reference evidence="7 8" key="1">
    <citation type="submission" date="2021-04" db="EMBL/GenBank/DDBJ databases">
        <authorList>
            <person name="Ivanova A."/>
        </authorList>
    </citation>
    <scope>NUCLEOTIDE SEQUENCE [LARGE SCALE GENOMIC DNA]</scope>
    <source>
        <strain evidence="7 8">G18</strain>
    </source>
</reference>
<dbReference type="InterPro" id="IPR036412">
    <property type="entry name" value="HAD-like_sf"/>
</dbReference>
<dbReference type="InterPro" id="IPR010023">
    <property type="entry name" value="KdsC_fam"/>
</dbReference>
<keyword evidence="5 7" id="KW-0378">Hydrolase</keyword>